<dbReference type="GO" id="GO:0016020">
    <property type="term" value="C:membrane"/>
    <property type="evidence" value="ECO:0007669"/>
    <property type="project" value="UniProtKB-SubCell"/>
</dbReference>
<dbReference type="GO" id="GO:0022857">
    <property type="term" value="F:transmembrane transporter activity"/>
    <property type="evidence" value="ECO:0007669"/>
    <property type="project" value="InterPro"/>
</dbReference>
<dbReference type="Pfam" id="PF07690">
    <property type="entry name" value="MFS_1"/>
    <property type="match status" value="1"/>
</dbReference>
<proteinExistence type="predicted"/>
<dbReference type="PANTHER" id="PTHR42718:SF9">
    <property type="entry name" value="MAJOR FACILITATOR SUPERFAMILY MULTIDRUG TRANSPORTER MFSC"/>
    <property type="match status" value="1"/>
</dbReference>
<evidence type="ECO:0000256" key="3">
    <source>
        <dbReference type="ARBA" id="ARBA00022692"/>
    </source>
</evidence>
<dbReference type="InterPro" id="IPR020846">
    <property type="entry name" value="MFS_dom"/>
</dbReference>
<dbReference type="CDD" id="cd17321">
    <property type="entry name" value="MFS_MMR_MDR_like"/>
    <property type="match status" value="1"/>
</dbReference>
<feature type="transmembrane region" description="Helical" evidence="6">
    <location>
        <begin position="283"/>
        <end position="306"/>
    </location>
</feature>
<dbReference type="EMBL" id="CP013232">
    <property type="protein sequence ID" value="AMO95602.1"/>
    <property type="molecule type" value="Genomic_DNA"/>
</dbReference>
<feature type="transmembrane region" description="Helical" evidence="6">
    <location>
        <begin position="412"/>
        <end position="433"/>
    </location>
</feature>
<dbReference type="Gene3D" id="1.20.1720.10">
    <property type="entry name" value="Multidrug resistance protein D"/>
    <property type="match status" value="1"/>
</dbReference>
<dbReference type="PANTHER" id="PTHR42718">
    <property type="entry name" value="MAJOR FACILITATOR SUPERFAMILY MULTIDRUG TRANSPORTER MFSC"/>
    <property type="match status" value="1"/>
</dbReference>
<feature type="transmembrane region" description="Helical" evidence="6">
    <location>
        <begin position="380"/>
        <end position="400"/>
    </location>
</feature>
<evidence type="ECO:0000256" key="1">
    <source>
        <dbReference type="ARBA" id="ARBA00004141"/>
    </source>
</evidence>
<dbReference type="RefSeq" id="WP_236904263.1">
    <property type="nucleotide sequence ID" value="NZ_CP013232.1"/>
</dbReference>
<feature type="transmembrane region" description="Helical" evidence="6">
    <location>
        <begin position="60"/>
        <end position="79"/>
    </location>
</feature>
<evidence type="ECO:0000259" key="7">
    <source>
        <dbReference type="PROSITE" id="PS50850"/>
    </source>
</evidence>
<dbReference type="Proteomes" id="UP000072421">
    <property type="component" value="Chromosome"/>
</dbReference>
<keyword evidence="4 6" id="KW-1133">Transmembrane helix</keyword>
<feature type="transmembrane region" description="Helical" evidence="6">
    <location>
        <begin position="245"/>
        <end position="262"/>
    </location>
</feature>
<feature type="transmembrane region" description="Helical" evidence="6">
    <location>
        <begin position="181"/>
        <end position="201"/>
    </location>
</feature>
<keyword evidence="3 6" id="KW-0812">Transmembrane</keyword>
<feature type="transmembrane region" description="Helical" evidence="6">
    <location>
        <begin position="21"/>
        <end position="40"/>
    </location>
</feature>
<reference evidence="8 9" key="1">
    <citation type="submission" date="2015-11" db="EMBL/GenBank/DDBJ databases">
        <title>Exploring the genomic traits of fungus-feeding bacterial genus Collimonas.</title>
        <authorList>
            <person name="Song C."/>
            <person name="Schmidt R."/>
            <person name="de Jager V."/>
            <person name="Krzyzanowska D."/>
            <person name="Jongedijk E."/>
            <person name="Cankar K."/>
            <person name="Beekwilder J."/>
            <person name="van Veen A."/>
            <person name="de Boer W."/>
            <person name="van Veen J.A."/>
            <person name="Garbeva P."/>
        </authorList>
    </citation>
    <scope>NUCLEOTIDE SEQUENCE [LARGE SCALE GENOMIC DNA]</scope>
    <source>
        <strain evidence="8 9">Ter6</strain>
    </source>
</reference>
<evidence type="ECO:0000256" key="4">
    <source>
        <dbReference type="ARBA" id="ARBA00022989"/>
    </source>
</evidence>
<organism evidence="8">
    <name type="scientific">Collimonas fungivorans</name>
    <dbReference type="NCBI Taxonomy" id="158899"/>
    <lineage>
        <taxon>Bacteria</taxon>
        <taxon>Pseudomonadati</taxon>
        <taxon>Pseudomonadota</taxon>
        <taxon>Betaproteobacteria</taxon>
        <taxon>Burkholderiales</taxon>
        <taxon>Oxalobacteraceae</taxon>
        <taxon>Collimonas</taxon>
    </lineage>
</organism>
<keyword evidence="2" id="KW-0813">Transport</keyword>
<evidence type="ECO:0000256" key="2">
    <source>
        <dbReference type="ARBA" id="ARBA00022448"/>
    </source>
</evidence>
<dbReference type="PROSITE" id="PS50850">
    <property type="entry name" value="MFS"/>
    <property type="match status" value="1"/>
</dbReference>
<gene>
    <name evidence="8" type="ORF">CFter6_2936</name>
</gene>
<feature type="transmembrane region" description="Helical" evidence="6">
    <location>
        <begin position="120"/>
        <end position="140"/>
    </location>
</feature>
<comment type="subcellular location">
    <subcellularLocation>
        <location evidence="1">Membrane</location>
        <topology evidence="1">Multi-pass membrane protein</topology>
    </subcellularLocation>
</comment>
<feature type="transmembrane region" description="Helical" evidence="6">
    <location>
        <begin position="91"/>
        <end position="114"/>
    </location>
</feature>
<feature type="transmembrane region" description="Helical" evidence="6">
    <location>
        <begin position="346"/>
        <end position="368"/>
    </location>
</feature>
<name>A0A127PCR9_9BURK</name>
<evidence type="ECO:0000313" key="9">
    <source>
        <dbReference type="Proteomes" id="UP000072421"/>
    </source>
</evidence>
<dbReference type="PATRIC" id="fig|158899.10.peg.2933"/>
<evidence type="ECO:0000313" key="8">
    <source>
        <dbReference type="EMBL" id="AMO95602.1"/>
    </source>
</evidence>
<dbReference type="AlphaFoldDB" id="A0A127PCR9"/>
<keyword evidence="5 6" id="KW-0472">Membrane</keyword>
<accession>A0A127PCR9</accession>
<feature type="transmembrane region" description="Helical" evidence="6">
    <location>
        <begin position="213"/>
        <end position="233"/>
    </location>
</feature>
<evidence type="ECO:0000256" key="5">
    <source>
        <dbReference type="ARBA" id="ARBA00023136"/>
    </source>
</evidence>
<dbReference type="InterPro" id="IPR011701">
    <property type="entry name" value="MFS"/>
</dbReference>
<dbReference type="Gene3D" id="1.20.1250.20">
    <property type="entry name" value="MFS general substrate transporter like domains"/>
    <property type="match status" value="1"/>
</dbReference>
<dbReference type="SUPFAM" id="SSF103473">
    <property type="entry name" value="MFS general substrate transporter"/>
    <property type="match status" value="1"/>
</dbReference>
<feature type="transmembrane region" description="Helical" evidence="6">
    <location>
        <begin position="318"/>
        <end position="339"/>
    </location>
</feature>
<evidence type="ECO:0000256" key="6">
    <source>
        <dbReference type="SAM" id="Phobius"/>
    </source>
</evidence>
<dbReference type="InterPro" id="IPR036259">
    <property type="entry name" value="MFS_trans_sf"/>
</dbReference>
<feature type="transmembrane region" description="Helical" evidence="6">
    <location>
        <begin position="152"/>
        <end position="175"/>
    </location>
</feature>
<sequence length="472" mass="48436">MTSHKLAQASATSVVKAARPAAGWTIAASSFAFIIVQLDITIVNVALPQIGADLGARVSALQWVVDAYTLGFAVFLLSAGALGDKFGSKRLFLAGFLLFALASAACGLAPNAGFLNIARAIQGIGAALLVPSSLAILNRACAHDKKLLAKAIGLWTAAGGVSIAAGPVLGGLLLATAGWRSIFWVNIPICILGFLLTLRVVPAMTSKAHTHSFDWPGQMLAIVALTGLVGAVIELHPLGMGHPLVLAGFCLALIAGAAFILVEQKVPHPMLPLNFFRQTSFTAAVLFGVLVNFSYYGVIFVISFYLQKVRGYNSLQAGLAFLPLTGTFIFSNLASGWLIGRAGVRLPMVLGGLVGALGYGLLGAVGIASHASFLQMLPGFVLIPAGMGLAVPAMTTSILSSVEKNRAGTASAVLNTARQVGGAVGVAVCGALVSDSFGGDMVSGVKIAMWTTTVLLLAAAGLGYLVRPVATK</sequence>
<feature type="domain" description="Major facilitator superfamily (MFS) profile" evidence="7">
    <location>
        <begin position="25"/>
        <end position="471"/>
    </location>
</feature>
<feature type="transmembrane region" description="Helical" evidence="6">
    <location>
        <begin position="445"/>
        <end position="466"/>
    </location>
</feature>
<protein>
    <submittedName>
        <fullName evidence="8">Major Facilitator Superfamily protein</fullName>
    </submittedName>
</protein>